<dbReference type="AlphaFoldDB" id="A0A3S3NT73"/>
<dbReference type="Pfam" id="PF02845">
    <property type="entry name" value="CUE"/>
    <property type="match status" value="1"/>
</dbReference>
<dbReference type="PANTHER" id="PTHR31245:SF16">
    <property type="entry name" value="UDP-GLUCOSE 6-DEHYDROGENASE"/>
    <property type="match status" value="1"/>
</dbReference>
<dbReference type="GO" id="GO:0043130">
    <property type="term" value="F:ubiquitin binding"/>
    <property type="evidence" value="ECO:0007669"/>
    <property type="project" value="InterPro"/>
</dbReference>
<dbReference type="PANTHER" id="PTHR31245">
    <property type="entry name" value="UBIQUITIN SYSTEM COMPONENT CUE PROTEIN"/>
    <property type="match status" value="1"/>
</dbReference>
<evidence type="ECO:0000313" key="2">
    <source>
        <dbReference type="EMBL" id="RWR86051.1"/>
    </source>
</evidence>
<gene>
    <name evidence="2" type="ORF">CKAN_01493300</name>
</gene>
<name>A0A3S3NT73_9MAGN</name>
<dbReference type="CDD" id="cd14279">
    <property type="entry name" value="CUE"/>
    <property type="match status" value="1"/>
</dbReference>
<dbReference type="InterPro" id="IPR003892">
    <property type="entry name" value="CUE"/>
</dbReference>
<dbReference type="EMBL" id="QPKB01000005">
    <property type="protein sequence ID" value="RWR86051.1"/>
    <property type="molecule type" value="Genomic_DNA"/>
</dbReference>
<dbReference type="STRING" id="337451.A0A3S3NT73"/>
<dbReference type="InterPro" id="IPR009060">
    <property type="entry name" value="UBA-like_sf"/>
</dbReference>
<evidence type="ECO:0000313" key="3">
    <source>
        <dbReference type="Proteomes" id="UP000283530"/>
    </source>
</evidence>
<evidence type="ECO:0000259" key="1">
    <source>
        <dbReference type="PROSITE" id="PS51140"/>
    </source>
</evidence>
<reference evidence="2 3" key="1">
    <citation type="journal article" date="2019" name="Nat. Plants">
        <title>Stout camphor tree genome fills gaps in understanding of flowering plant genome evolution.</title>
        <authorList>
            <person name="Chaw S.M."/>
            <person name="Liu Y.C."/>
            <person name="Wu Y.W."/>
            <person name="Wang H.Y."/>
            <person name="Lin C.I."/>
            <person name="Wu C.S."/>
            <person name="Ke H.M."/>
            <person name="Chang L.Y."/>
            <person name="Hsu C.Y."/>
            <person name="Yang H.T."/>
            <person name="Sudianto E."/>
            <person name="Hsu M.H."/>
            <person name="Wu K.P."/>
            <person name="Wang L.N."/>
            <person name="Leebens-Mack J.H."/>
            <person name="Tsai I.J."/>
        </authorList>
    </citation>
    <scope>NUCLEOTIDE SEQUENCE [LARGE SCALE GENOMIC DNA]</scope>
    <source>
        <strain evidence="3">cv. Chaw 1501</strain>
        <tissue evidence="2">Young leaves</tissue>
    </source>
</reference>
<protein>
    <submittedName>
        <fullName evidence="2">Ubiquitin system component Cue</fullName>
    </submittedName>
</protein>
<comment type="caution">
    <text evidence="2">The sequence shown here is derived from an EMBL/GenBank/DDBJ whole genome shotgun (WGS) entry which is preliminary data.</text>
</comment>
<keyword evidence="3" id="KW-1185">Reference proteome</keyword>
<dbReference type="PROSITE" id="PS51140">
    <property type="entry name" value="CUE"/>
    <property type="match status" value="1"/>
</dbReference>
<dbReference type="Gene3D" id="1.10.8.10">
    <property type="entry name" value="DNA helicase RuvA subunit, C-terminal domain"/>
    <property type="match status" value="1"/>
</dbReference>
<dbReference type="Proteomes" id="UP000283530">
    <property type="component" value="Unassembled WGS sequence"/>
</dbReference>
<dbReference type="SMART" id="SM00546">
    <property type="entry name" value="CUE"/>
    <property type="match status" value="1"/>
</dbReference>
<feature type="domain" description="CUE" evidence="1">
    <location>
        <begin position="43"/>
        <end position="88"/>
    </location>
</feature>
<organism evidence="2 3">
    <name type="scientific">Cinnamomum micranthum f. kanehirae</name>
    <dbReference type="NCBI Taxonomy" id="337451"/>
    <lineage>
        <taxon>Eukaryota</taxon>
        <taxon>Viridiplantae</taxon>
        <taxon>Streptophyta</taxon>
        <taxon>Embryophyta</taxon>
        <taxon>Tracheophyta</taxon>
        <taxon>Spermatophyta</taxon>
        <taxon>Magnoliopsida</taxon>
        <taxon>Magnoliidae</taxon>
        <taxon>Laurales</taxon>
        <taxon>Lauraceae</taxon>
        <taxon>Cinnamomum</taxon>
    </lineage>
</organism>
<dbReference type="SUPFAM" id="SSF46934">
    <property type="entry name" value="UBA-like"/>
    <property type="match status" value="1"/>
</dbReference>
<dbReference type="OrthoDB" id="440455at2759"/>
<accession>A0A3S3NT73</accession>
<sequence length="272" mass="30951">MSASVCGKRPGFEEIFEATGTPSKRSRFYRLDSPIRPSDSVLGSEDQVSILLGMFPNMDRELVESVLNANDHRLEDAVHNLHALYLGDVSGTNNALSADAVVETSKSSVQGSDNAQTSEQMVEGFQNNYSNFESNIFQNGASWVDIFVQEMKNSSDLNDARIRTSRILEAFERSVVAHSRELDMEDMRLLKDQLQSLLRDNQILKRAVAIQHERYLEQEEKTKEVLQLKHVIGQYQEQVRTLEIEKYALKLRLQREQDCSSSIPGHFHPDVF</sequence>
<proteinExistence type="predicted"/>